<feature type="domain" description="Glycosyl transferase family 1" evidence="1">
    <location>
        <begin position="206"/>
        <end position="368"/>
    </location>
</feature>
<name>A0AAX2JCX5_9FUSO</name>
<dbReference type="GeneID" id="78453680"/>
<accession>A0AAX2JCX5</accession>
<dbReference type="PANTHER" id="PTHR12526:SF630">
    <property type="entry name" value="GLYCOSYLTRANSFERASE"/>
    <property type="match status" value="1"/>
</dbReference>
<dbReference type="Gene3D" id="3.40.50.2000">
    <property type="entry name" value="Glycogen Phosphorylase B"/>
    <property type="match status" value="2"/>
</dbReference>
<keyword evidence="2" id="KW-0328">Glycosyltransferase</keyword>
<evidence type="ECO:0000313" key="2">
    <source>
        <dbReference type="EMBL" id="SQJ09829.1"/>
    </source>
</evidence>
<gene>
    <name evidence="2" type="primary">tagE_3</name>
    <name evidence="2" type="ORF">NCTC12112_02399</name>
</gene>
<dbReference type="Proteomes" id="UP000249008">
    <property type="component" value="Chromosome 1"/>
</dbReference>
<dbReference type="GO" id="GO:0047265">
    <property type="term" value="F:poly(glycerol-phosphate) alpha-glucosyltransferase activity"/>
    <property type="evidence" value="ECO:0007669"/>
    <property type="project" value="UniProtKB-EC"/>
</dbReference>
<dbReference type="AlphaFoldDB" id="A0AAX2JCX5"/>
<proteinExistence type="predicted"/>
<reference evidence="2 3" key="1">
    <citation type="submission" date="2018-06" db="EMBL/GenBank/DDBJ databases">
        <authorList>
            <consortium name="Pathogen Informatics"/>
            <person name="Doyle S."/>
        </authorList>
    </citation>
    <scope>NUCLEOTIDE SEQUENCE [LARGE SCALE GENOMIC DNA]</scope>
    <source>
        <strain evidence="2 3">NCTC12112</strain>
    </source>
</reference>
<dbReference type="EMBL" id="LS483487">
    <property type="protein sequence ID" value="SQJ09829.1"/>
    <property type="molecule type" value="Genomic_DNA"/>
</dbReference>
<evidence type="ECO:0000313" key="3">
    <source>
        <dbReference type="Proteomes" id="UP000249008"/>
    </source>
</evidence>
<dbReference type="EC" id="2.4.1.52" evidence="2"/>
<dbReference type="CDD" id="cd03811">
    <property type="entry name" value="GT4_GT28_WabH-like"/>
    <property type="match status" value="1"/>
</dbReference>
<organism evidence="2 3">
    <name type="scientific">Fusobacterium ulcerans</name>
    <dbReference type="NCBI Taxonomy" id="861"/>
    <lineage>
        <taxon>Bacteria</taxon>
        <taxon>Fusobacteriati</taxon>
        <taxon>Fusobacteriota</taxon>
        <taxon>Fusobacteriia</taxon>
        <taxon>Fusobacteriales</taxon>
        <taxon>Fusobacteriaceae</taxon>
        <taxon>Fusobacterium</taxon>
    </lineage>
</organism>
<sequence>MKKILFKVKGLGIGGIERLAIDILNNLKLEDKKIVLLIENKEENFLEDQLDKNVEKVYLKPDWFNPFLVKIKSRKKNIFYKLLYNILMSCEKIILSKSINNYIENNKEAEIFIDYNGEAGKYIHKIKNIKKVMWIHLSFLGIKENKRKKLEKRFQNFDRIVTICDEMEEEVRKLFPILEEKIIKIYNFINFEKIEEKLSKFNLNIQEEKMLKENYCISVGRLATVKDYETIINAFKILNEKGINEKLYIIGDGNNRENLEKMIKVNRLENQIFLLGQKNNPYIWMKNADMFIHSSKLEGFGLVLVEAMYCGVPIISSDFKCGAKEILLNGEYGELFEVGNFEELAQKIEKLLFDNDRRQKYILKAKKMIKKFSMKNILIEYKKLLEEK</sequence>
<dbReference type="PANTHER" id="PTHR12526">
    <property type="entry name" value="GLYCOSYLTRANSFERASE"/>
    <property type="match status" value="1"/>
</dbReference>
<evidence type="ECO:0000259" key="1">
    <source>
        <dbReference type="Pfam" id="PF00534"/>
    </source>
</evidence>
<dbReference type="InterPro" id="IPR001296">
    <property type="entry name" value="Glyco_trans_1"/>
</dbReference>
<dbReference type="SUPFAM" id="SSF53756">
    <property type="entry name" value="UDP-Glycosyltransferase/glycogen phosphorylase"/>
    <property type="match status" value="1"/>
</dbReference>
<keyword evidence="2" id="KW-0808">Transferase</keyword>
<protein>
    <submittedName>
        <fullName evidence="2">Probable poly(Glycerol-phosphate) alpha-glucosyltransferase</fullName>
        <ecNumber evidence="2">2.4.1.52</ecNumber>
    </submittedName>
</protein>
<dbReference type="RefSeq" id="WP_005981178.1">
    <property type="nucleotide sequence ID" value="NZ_CABKNW010000005.1"/>
</dbReference>
<dbReference type="Pfam" id="PF00534">
    <property type="entry name" value="Glycos_transf_1"/>
    <property type="match status" value="1"/>
</dbReference>